<organism evidence="2 3">
    <name type="scientific">Myroides odoratimimus</name>
    <dbReference type="NCBI Taxonomy" id="76832"/>
    <lineage>
        <taxon>Bacteria</taxon>
        <taxon>Pseudomonadati</taxon>
        <taxon>Bacteroidota</taxon>
        <taxon>Flavobacteriia</taxon>
        <taxon>Flavobacteriales</taxon>
        <taxon>Flavobacteriaceae</taxon>
        <taxon>Myroides</taxon>
    </lineage>
</organism>
<name>A0A0S7EDF2_9FLAO</name>
<dbReference type="NCBIfam" id="NF002531">
    <property type="entry name" value="PRK02001.1"/>
    <property type="match status" value="1"/>
</dbReference>
<dbReference type="AlphaFoldDB" id="A0A0S7EDF2"/>
<keyword evidence="1" id="KW-0690">Ribosome biogenesis</keyword>
<dbReference type="Gene3D" id="3.30.300.70">
    <property type="entry name" value="RimP-like superfamily, N-terminal"/>
    <property type="match status" value="1"/>
</dbReference>
<dbReference type="InterPro" id="IPR035956">
    <property type="entry name" value="RimP_N_sf"/>
</dbReference>
<dbReference type="PANTHER" id="PTHR33867">
    <property type="entry name" value="RIBOSOME MATURATION FACTOR RIMP"/>
    <property type="match status" value="1"/>
</dbReference>
<dbReference type="HAMAP" id="MF_01077">
    <property type="entry name" value="RimP"/>
    <property type="match status" value="1"/>
</dbReference>
<dbReference type="GeneID" id="66974473"/>
<dbReference type="Pfam" id="PF17384">
    <property type="entry name" value="DUF150_C"/>
    <property type="match status" value="1"/>
</dbReference>
<dbReference type="EMBL" id="CP013690">
    <property type="protein sequence ID" value="ALU25842.1"/>
    <property type="molecule type" value="Genomic_DNA"/>
</dbReference>
<evidence type="ECO:0000313" key="2">
    <source>
        <dbReference type="EMBL" id="ALU25842.1"/>
    </source>
</evidence>
<evidence type="ECO:0000313" key="3">
    <source>
        <dbReference type="Proteomes" id="UP000069030"/>
    </source>
</evidence>
<dbReference type="Pfam" id="PF02576">
    <property type="entry name" value="RimP_N"/>
    <property type="match status" value="1"/>
</dbReference>
<accession>A0A0S7EDF2</accession>
<dbReference type="RefSeq" id="WP_006257673.1">
    <property type="nucleotide sequence ID" value="NZ_BCMQ01000001.1"/>
</dbReference>
<dbReference type="KEGG" id="mod:AS202_06670"/>
<dbReference type="GO" id="GO:0006412">
    <property type="term" value="P:translation"/>
    <property type="evidence" value="ECO:0007669"/>
    <property type="project" value="TreeGrafter"/>
</dbReference>
<dbReference type="SUPFAM" id="SSF75420">
    <property type="entry name" value="YhbC-like, N-terminal domain"/>
    <property type="match status" value="1"/>
</dbReference>
<keyword evidence="1" id="KW-0963">Cytoplasm</keyword>
<reference evidence="2 3" key="1">
    <citation type="journal article" date="2016" name="J. Zhejiang Univ. Sci. B">
        <title>Antibiotic resistance mechanisms of Myroides sp.</title>
        <authorList>
            <person name="Hu S."/>
            <person name="Yuan S."/>
            <person name="Qu H."/>
            <person name="Jiang T."/>
            <person name="Zhou Y."/>
            <person name="Wang M."/>
            <person name="Ming D."/>
        </authorList>
    </citation>
    <scope>NUCLEOTIDE SEQUENCE [LARGE SCALE GENOMIC DNA]</scope>
    <source>
        <strain evidence="2 3">PR63039</strain>
    </source>
</reference>
<protein>
    <recommendedName>
        <fullName evidence="1">Ribosome maturation factor RimP</fullName>
    </recommendedName>
</protein>
<evidence type="ECO:0000256" key="1">
    <source>
        <dbReference type="HAMAP-Rule" id="MF_01077"/>
    </source>
</evidence>
<dbReference type="InterPro" id="IPR003728">
    <property type="entry name" value="Ribosome_maturation_RimP"/>
</dbReference>
<dbReference type="PANTHER" id="PTHR33867:SF1">
    <property type="entry name" value="RIBOSOME MATURATION FACTOR RIMP"/>
    <property type="match status" value="1"/>
</dbReference>
<dbReference type="GO" id="GO:0000028">
    <property type="term" value="P:ribosomal small subunit assembly"/>
    <property type="evidence" value="ECO:0007669"/>
    <property type="project" value="TreeGrafter"/>
</dbReference>
<dbReference type="eggNOG" id="COG0779">
    <property type="taxonomic scope" value="Bacteria"/>
</dbReference>
<dbReference type="InterPro" id="IPR028998">
    <property type="entry name" value="RimP_C"/>
</dbReference>
<proteinExistence type="inferred from homology"/>
<comment type="similarity">
    <text evidence="1">Belongs to the RimP family.</text>
</comment>
<gene>
    <name evidence="1" type="primary">rimP</name>
    <name evidence="2" type="ORF">AS202_06670</name>
</gene>
<dbReference type="Proteomes" id="UP000069030">
    <property type="component" value="Chromosome"/>
</dbReference>
<comment type="subcellular location">
    <subcellularLocation>
        <location evidence="1">Cytoplasm</location>
    </subcellularLocation>
</comment>
<comment type="function">
    <text evidence="1">Required for maturation of 30S ribosomal subunits.</text>
</comment>
<dbReference type="InterPro" id="IPR028989">
    <property type="entry name" value="RimP_N"/>
</dbReference>
<dbReference type="CDD" id="cd01734">
    <property type="entry name" value="YlxS_C"/>
    <property type="match status" value="1"/>
</dbReference>
<sequence>MTLKSKVQELIDKALEEHTSIFIIDFTVSADNKITLTIDGDEGVTLQDCINFSRAIEHNLDREEQDFSLEVASAGATAPLKLLRQYHKNIGRKLKVVTLDQEKYEATLDNVIDNQIVLKWKAREPKPVGKGKVTVEKEAVIPFENIKEANVIISF</sequence>
<dbReference type="GO" id="GO:0005829">
    <property type="term" value="C:cytosol"/>
    <property type="evidence" value="ECO:0007669"/>
    <property type="project" value="TreeGrafter"/>
</dbReference>